<feature type="chain" id="PRO_5005291677" evidence="7">
    <location>
        <begin position="22"/>
        <end position="737"/>
    </location>
</feature>
<dbReference type="PROSITE" id="PS00775">
    <property type="entry name" value="GLYCOSYL_HYDROL_F3"/>
    <property type="match status" value="1"/>
</dbReference>
<evidence type="ECO:0000256" key="2">
    <source>
        <dbReference type="ARBA" id="ARBA00022801"/>
    </source>
</evidence>
<dbReference type="SMART" id="SM01217">
    <property type="entry name" value="Fn3_like"/>
    <property type="match status" value="1"/>
</dbReference>
<evidence type="ECO:0000313" key="9">
    <source>
        <dbReference type="EMBL" id="KMS56546.1"/>
    </source>
</evidence>
<comment type="caution">
    <text evidence="9">The sequence shown here is derived from an EMBL/GenBank/DDBJ whole genome shotgun (WGS) entry which is preliminary data.</text>
</comment>
<proteinExistence type="inferred from homology"/>
<dbReference type="EMBL" id="JACU01000004">
    <property type="protein sequence ID" value="KMS56546.1"/>
    <property type="molecule type" value="Genomic_DNA"/>
</dbReference>
<comment type="similarity">
    <text evidence="1 5">Belongs to the glycosyl hydrolase 3 family.</text>
</comment>
<dbReference type="InterPro" id="IPR036962">
    <property type="entry name" value="Glyco_hydro_3_N_sf"/>
</dbReference>
<reference evidence="9 10" key="1">
    <citation type="journal article" date="2015" name="G3 (Bethesda)">
        <title>Insights into Ongoing Evolution of the Hexachlorocyclohexane Catabolic Pathway from Comparative Genomics of Ten Sphingomonadaceae Strains.</title>
        <authorList>
            <person name="Pearce S.L."/>
            <person name="Oakeshott J.G."/>
            <person name="Pandey G."/>
        </authorList>
    </citation>
    <scope>NUCLEOTIDE SEQUENCE [LARGE SCALE GENOMIC DNA]</scope>
    <source>
        <strain evidence="9 10">LL02</strain>
    </source>
</reference>
<dbReference type="Gene3D" id="2.60.40.10">
    <property type="entry name" value="Immunoglobulins"/>
    <property type="match status" value="1"/>
</dbReference>
<keyword evidence="3" id="KW-0119">Carbohydrate metabolism</keyword>
<dbReference type="Proteomes" id="UP000052268">
    <property type="component" value="Unassembled WGS sequence"/>
</dbReference>
<accession>A0A0J7XY08</accession>
<dbReference type="Gene3D" id="3.20.20.300">
    <property type="entry name" value="Glycoside hydrolase, family 3, N-terminal domain"/>
    <property type="match status" value="1"/>
</dbReference>
<keyword evidence="10" id="KW-1185">Reference proteome</keyword>
<dbReference type="PANTHER" id="PTHR42715:SF10">
    <property type="entry name" value="BETA-GLUCOSIDASE"/>
    <property type="match status" value="1"/>
</dbReference>
<keyword evidence="2 5" id="KW-0378">Hydrolase</keyword>
<organism evidence="9 10">
    <name type="scientific">Novosphingobium barchaimii LL02</name>
    <dbReference type="NCBI Taxonomy" id="1114963"/>
    <lineage>
        <taxon>Bacteria</taxon>
        <taxon>Pseudomonadati</taxon>
        <taxon>Pseudomonadota</taxon>
        <taxon>Alphaproteobacteria</taxon>
        <taxon>Sphingomonadales</taxon>
        <taxon>Sphingomonadaceae</taxon>
        <taxon>Novosphingobium</taxon>
    </lineage>
</organism>
<evidence type="ECO:0000259" key="8">
    <source>
        <dbReference type="SMART" id="SM01217"/>
    </source>
</evidence>
<dbReference type="InterPro" id="IPR036881">
    <property type="entry name" value="Glyco_hydro_3_C_sf"/>
</dbReference>
<gene>
    <name evidence="9" type="ORF">V474_16660</name>
</gene>
<dbReference type="InterPro" id="IPR026891">
    <property type="entry name" value="Fn3-like"/>
</dbReference>
<keyword evidence="7" id="KW-0732">Signal</keyword>
<evidence type="ECO:0000256" key="7">
    <source>
        <dbReference type="SAM" id="SignalP"/>
    </source>
</evidence>
<feature type="domain" description="Fibronectin type III-like" evidence="8">
    <location>
        <begin position="654"/>
        <end position="719"/>
    </location>
</feature>
<dbReference type="SUPFAM" id="SSF51445">
    <property type="entry name" value="(Trans)glycosidases"/>
    <property type="match status" value="1"/>
</dbReference>
<dbReference type="GO" id="GO:0005975">
    <property type="term" value="P:carbohydrate metabolic process"/>
    <property type="evidence" value="ECO:0007669"/>
    <property type="project" value="InterPro"/>
</dbReference>
<evidence type="ECO:0000256" key="6">
    <source>
        <dbReference type="SAM" id="MobiDB-lite"/>
    </source>
</evidence>
<keyword evidence="4 5" id="KW-0326">Glycosidase</keyword>
<dbReference type="InterPro" id="IPR050288">
    <property type="entry name" value="Cellulose_deg_GH3"/>
</dbReference>
<dbReference type="PANTHER" id="PTHR42715">
    <property type="entry name" value="BETA-GLUCOSIDASE"/>
    <property type="match status" value="1"/>
</dbReference>
<dbReference type="OrthoDB" id="9781691at2"/>
<dbReference type="PATRIC" id="fig|1114963.3.peg.2166"/>
<evidence type="ECO:0000313" key="10">
    <source>
        <dbReference type="Proteomes" id="UP000052268"/>
    </source>
</evidence>
<dbReference type="PRINTS" id="PR00133">
    <property type="entry name" value="GLHYDRLASE3"/>
</dbReference>
<dbReference type="InterPro" id="IPR001764">
    <property type="entry name" value="Glyco_hydro_3_N"/>
</dbReference>
<evidence type="ECO:0000256" key="1">
    <source>
        <dbReference type="ARBA" id="ARBA00005336"/>
    </source>
</evidence>
<evidence type="ECO:0000256" key="4">
    <source>
        <dbReference type="ARBA" id="ARBA00023295"/>
    </source>
</evidence>
<name>A0A0J7XY08_9SPHN</name>
<dbReference type="InterPro" id="IPR017853">
    <property type="entry name" value="GH"/>
</dbReference>
<evidence type="ECO:0000256" key="3">
    <source>
        <dbReference type="ARBA" id="ARBA00023277"/>
    </source>
</evidence>
<feature type="region of interest" description="Disordered" evidence="6">
    <location>
        <begin position="558"/>
        <end position="595"/>
    </location>
</feature>
<feature type="signal peptide" evidence="7">
    <location>
        <begin position="1"/>
        <end position="21"/>
    </location>
</feature>
<dbReference type="SUPFAM" id="SSF52279">
    <property type="entry name" value="Beta-D-glucan exohydrolase, C-terminal domain"/>
    <property type="match status" value="1"/>
</dbReference>
<protein>
    <submittedName>
        <fullName evidence="9">Beta-glucosidase</fullName>
    </submittedName>
</protein>
<dbReference type="AlphaFoldDB" id="A0A0J7XY08"/>
<dbReference type="RefSeq" id="WP_059151396.1">
    <property type="nucleotide sequence ID" value="NZ_KQ130453.1"/>
</dbReference>
<dbReference type="GO" id="GO:0004553">
    <property type="term" value="F:hydrolase activity, hydrolyzing O-glycosyl compounds"/>
    <property type="evidence" value="ECO:0007669"/>
    <property type="project" value="InterPro"/>
</dbReference>
<dbReference type="InterPro" id="IPR019800">
    <property type="entry name" value="Glyco_hydro_3_AS"/>
</dbReference>
<dbReference type="InterPro" id="IPR002772">
    <property type="entry name" value="Glyco_hydro_3_C"/>
</dbReference>
<dbReference type="Gene3D" id="3.40.50.1700">
    <property type="entry name" value="Glycoside hydrolase family 3 C-terminal domain"/>
    <property type="match status" value="1"/>
</dbReference>
<dbReference type="Pfam" id="PF00933">
    <property type="entry name" value="Glyco_hydro_3"/>
    <property type="match status" value="1"/>
</dbReference>
<dbReference type="InterPro" id="IPR013783">
    <property type="entry name" value="Ig-like_fold"/>
</dbReference>
<dbReference type="Pfam" id="PF14310">
    <property type="entry name" value="Fn3-like"/>
    <property type="match status" value="1"/>
</dbReference>
<dbReference type="Pfam" id="PF01915">
    <property type="entry name" value="Glyco_hydro_3_C"/>
    <property type="match status" value="1"/>
</dbReference>
<sequence length="737" mass="77283">MNPRLFACTALALAFAAPISAAESQDNTIDLAAAQKRADATVAQMSAQEKTVITHGIMPLPGGGPKVDIPKDAIIGAGYVAGIERLGIPALRETDASLGVTWVSGARGDWATALPSAVSQAASWNPALIRRGGAMIGAEARAKGFNVLLAGGVNLARDPRNGRTFEYFSEDPLLSGVLAGAAIRGVQSNHVISTIKHFALNGQETGRKYVDVKIAPGAAHESDLLAFQIGIEQGQPASVMCAYNRVHGAQACDSDWLLNKVLKQEWGYKGFVMSDWGAVPSIQTAINGLDHQSGEQLDPGVFFGSQIAGKAAADKAWSARLDDMNRRILTAIYAAGLDKYPAPPGGAIDWDAHALVAEDVAKQGIVLLKNEGGVLPLARTAKSIAVIGGYADGGVLSGAGSSQVMGKGGPAVKLPVAGSGIWAGFISESYHRSSPMAAIKAQAPGATVLYRQGQYIKDAAELAARSEVAVVFATQWMTEGLDVPDLSLPRGQDALIEAVAAANPNTIVVLETGGPVKMPWLGKVKAVVEAWYSGARGGEALASVLFGDTNPSGRLPVSFPADESQLPRPRLDGSDWVEPDFGGNPKGGKDNLPTDYDIEGSDIGYRWYARTGAKPLFPFGYGLSYTTFTQEKPAVKGLSASVTVTNTGQRAGADVVQLYLISRAGENKRRLVGFGRVELAPGASRKVAMTIDARLLADWKDGGWTVPAGDYAFAVGSDAEHLGAAVSVKMKSRRWKD</sequence>
<evidence type="ECO:0000256" key="5">
    <source>
        <dbReference type="RuleBase" id="RU361161"/>
    </source>
</evidence>